<sequence length="328" mass="35409">MHVLRRTSVAATVMLAAISLGACSSSGSASDSAEAKDKAPVDQANWPAEVPTSGLVKGLELPLESYLPSYADQVVVDTALRTLQTRCMSEYGLTVDLPRPGANPPPQSNAVSVERRYGLSDRAQAQKYGYGLPKELTRSLESVEEGLSGIEVEVLTGRKKPEFAPPKGGKGSAGHFGGVPEPARAEHNGKKLHEGGCAGWSKRRLKVNEEDAGFVSRLASTSLSESRPLKPVEKALKSWSACMKDKGRKAADPYRAMEQGYADGDGTTKNAIELALDDIDCKEQTRLIEVWFKEESAVQKRLIEENKDQLAAIKKRMGEVLEAAKTVK</sequence>
<dbReference type="GeneID" id="95605583"/>
<organism evidence="2 3">
    <name type="scientific">Streptomyces tanashiensis</name>
    <dbReference type="NCBI Taxonomy" id="67367"/>
    <lineage>
        <taxon>Bacteria</taxon>
        <taxon>Bacillati</taxon>
        <taxon>Actinomycetota</taxon>
        <taxon>Actinomycetes</taxon>
        <taxon>Kitasatosporales</taxon>
        <taxon>Streptomycetaceae</taxon>
        <taxon>Streptomyces</taxon>
    </lineage>
</organism>
<keyword evidence="3" id="KW-1185">Reference proteome</keyword>
<name>A0ABY6RAK4_9ACTN</name>
<keyword evidence="1" id="KW-0732">Signal</keyword>
<dbReference type="RefSeq" id="WP_267260357.1">
    <property type="nucleotide sequence ID" value="NZ_CP084204.1"/>
</dbReference>
<evidence type="ECO:0008006" key="4">
    <source>
        <dbReference type="Google" id="ProtNLM"/>
    </source>
</evidence>
<dbReference type="Proteomes" id="UP001164506">
    <property type="component" value="Chromosome"/>
</dbReference>
<reference evidence="2" key="1">
    <citation type="submission" date="2021-09" db="EMBL/GenBank/DDBJ databases">
        <title>Complete genome sequence and metabolic characterization of Streptomyces tanashiensis DSM 731 the producer of antibacterial Kalafungin and diverse secondary metabolites.</title>
        <authorList>
            <person name="Abbasi M.N."/>
            <person name="Anwar M.N."/>
            <person name="Alam K."/>
            <person name="Shoaib M."/>
            <person name="Lin Z."/>
            <person name="Hayat M."/>
            <person name="Ali M.I."/>
            <person name="Malik H.M.T."/>
            <person name="Ahmed I."/>
            <person name="Li A."/>
            <person name="Hailong Wang H."/>
            <person name="Zhang Y."/>
        </authorList>
    </citation>
    <scope>NUCLEOTIDE SEQUENCE</scope>
    <source>
        <strain evidence="2">Kala</strain>
    </source>
</reference>
<feature type="signal peptide" evidence="1">
    <location>
        <begin position="1"/>
        <end position="22"/>
    </location>
</feature>
<feature type="chain" id="PRO_5045465515" description="Lipoprotein" evidence="1">
    <location>
        <begin position="23"/>
        <end position="328"/>
    </location>
</feature>
<proteinExistence type="predicted"/>
<evidence type="ECO:0000256" key="1">
    <source>
        <dbReference type="SAM" id="SignalP"/>
    </source>
</evidence>
<protein>
    <recommendedName>
        <fullName evidence="4">Lipoprotein</fullName>
    </recommendedName>
</protein>
<accession>A0ABY6RAK4</accession>
<dbReference type="PROSITE" id="PS51257">
    <property type="entry name" value="PROKAR_LIPOPROTEIN"/>
    <property type="match status" value="1"/>
</dbReference>
<evidence type="ECO:0000313" key="3">
    <source>
        <dbReference type="Proteomes" id="UP001164506"/>
    </source>
</evidence>
<gene>
    <name evidence="2" type="ORF">LDH80_39145</name>
</gene>
<evidence type="ECO:0000313" key="2">
    <source>
        <dbReference type="EMBL" id="UZX26298.1"/>
    </source>
</evidence>
<dbReference type="EMBL" id="CP084204">
    <property type="protein sequence ID" value="UZX26298.1"/>
    <property type="molecule type" value="Genomic_DNA"/>
</dbReference>